<dbReference type="SUPFAM" id="SSF143575">
    <property type="entry name" value="GAS2 domain-like"/>
    <property type="match status" value="1"/>
</dbReference>
<feature type="region of interest" description="Disordered" evidence="4">
    <location>
        <begin position="976"/>
        <end position="1006"/>
    </location>
</feature>
<dbReference type="RefSeq" id="XP_040750195.1">
    <property type="nucleotide sequence ID" value="XM_040897666.1"/>
</dbReference>
<dbReference type="Pfam" id="PF02187">
    <property type="entry name" value="GAS2"/>
    <property type="match status" value="1"/>
</dbReference>
<dbReference type="OrthoDB" id="5409589at2759"/>
<feature type="compositionally biased region" description="Polar residues" evidence="4">
    <location>
        <begin position="976"/>
        <end position="998"/>
    </location>
</feature>
<dbReference type="GO" id="GO:0008017">
    <property type="term" value="F:microtubule binding"/>
    <property type="evidence" value="ECO:0007669"/>
    <property type="project" value="InterPro"/>
</dbReference>
<proteinExistence type="predicted"/>
<organism evidence="6 7">
    <name type="scientific">Aspergillus ochraceoroseus IBT 24754</name>
    <dbReference type="NCBI Taxonomy" id="1392256"/>
    <lineage>
        <taxon>Eukaryota</taxon>
        <taxon>Fungi</taxon>
        <taxon>Dikarya</taxon>
        <taxon>Ascomycota</taxon>
        <taxon>Pezizomycotina</taxon>
        <taxon>Eurotiomycetes</taxon>
        <taxon>Eurotiomycetidae</taxon>
        <taxon>Eurotiales</taxon>
        <taxon>Aspergillaceae</taxon>
        <taxon>Aspergillus</taxon>
        <taxon>Aspergillus subgen. Nidulantes</taxon>
    </lineage>
</organism>
<dbReference type="Gene3D" id="3.30.920.20">
    <property type="entry name" value="Gas2-like domain"/>
    <property type="match status" value="1"/>
</dbReference>
<evidence type="ECO:0000256" key="3">
    <source>
        <dbReference type="ARBA" id="ARBA00023212"/>
    </source>
</evidence>
<feature type="region of interest" description="Disordered" evidence="4">
    <location>
        <begin position="1028"/>
        <end position="1099"/>
    </location>
</feature>
<keyword evidence="3" id="KW-0206">Cytoskeleton</keyword>
<evidence type="ECO:0000259" key="5">
    <source>
        <dbReference type="PROSITE" id="PS51460"/>
    </source>
</evidence>
<feature type="region of interest" description="Disordered" evidence="4">
    <location>
        <begin position="1145"/>
        <end position="1195"/>
    </location>
</feature>
<evidence type="ECO:0000256" key="4">
    <source>
        <dbReference type="SAM" id="MobiDB-lite"/>
    </source>
</evidence>
<sequence>MATSRVTPPHRPIQPSPSATSQPLGSDRLAVPNYHTIDPLLGNLSPESTLQALSSTNLVPKNEQVAHDILTRSISQVSPAERALGIRAAIAAQKLGLWYKEVQAWNWPKRNDVHLGQGFIPPPDDTQPASCGSLPISVVEGHEKRIEEIQEGMDGLGVEELKEHVLNAHIPGRSRPSSSNSTMSMPPPLSYVQLSDFTAVITATILRALPLLSRLNSLLSTWNVRLVVLRQVPGLLHSLKFARSELNAALDLLTSSDPPTETDALYSTANYHVKRATLESTVVSAGRRMDRILDALEGREDSLPESWIDDLEAIESEFGTWVMQAEKRSVENEWRRLATSSTMHNRSEQTQRDLTEPKIQEPLVNTPRPALVESVSESATAQTDLAIVTCIPEPEPQPRLTPLQIGRTPMETIVEETGSPCRPTPPTTTWDHQAISPVTRENPLPAHPTSPSTLPTGDCEVHEPLFHASPIIDADEVCSAPAPAEMPQPDIGAGAHIAPSSVDESPVETASPLLEILPVSNPQGEEVSVRSSESGSQKPHLEELPPGTESDISSAGPSHDPPTQTEPTLQVVDDIPSPSLASNAQPQVSPAQELEADPKTLAPRLVDPSPEARCFPEEPIASVEDAGLPKIREEPEPITDVDDRPQFAPVKDTNTILANVVLANVTPNPPATISPIRGATSPVHHPVTSLLESPTLFIPFDSSKSPVDNRPVEVPEQPSPENTPKQHLESPIKLSKTRSGRPEHDSKKSRVRRTSHGSDGSLSDFPSLVSSPEIREPRTCSSNATPLLLETPPPPPHTPTAYKPSDAVSPNSDHTLREDRLLRLDAQKPSPRDVFAHNRALSLPLQRFINERLEMNFEPGSGAEDSDAATHLNPRLGQKESARRRDKTTSSTPTSDMRRLAGQHLAFTREESSGPESDSSHGVVPQEKPKTAISKNLSHATSRSDSLGHIKAARLRKQLTAHPSLESIGAYKSRASFSEVPTTNPNLNKTQSRSSTPINRLLRPKDQMDEKINSILTTLPASIHLVPADQDDDGISVTSSLPFRPRERFRSSSPQGTPSRSGTPTPSLTLRPAVSRRRHSHAHAPEESSVKLYHLHRGGKSAPTKLFVRSVGETGERVMVRVGGGWADLGEYLREYAIHHGRRHVSETPRVEVEGISSRESPSYSPPGGRPPPPSSSGRHTPSRPRSVIGHRPSSSLALRKTRRFSNVSDMAEFGAVSAGEAPNVSFSPMSSSTFARRRLSVSSSVSLGAMSSVSEARYGSPSTIAGGASSHAIPLGLAGPNPRAKHASISPESEAWVEDILGQARRSSSLRPFKFGVPPQDNEPDANTPTLPKVRSISDIGKAGSSKRVALRGLGSR</sequence>
<dbReference type="InterPro" id="IPR036534">
    <property type="entry name" value="GAR_dom_sf"/>
</dbReference>
<evidence type="ECO:0000256" key="2">
    <source>
        <dbReference type="ARBA" id="ARBA00022490"/>
    </source>
</evidence>
<keyword evidence="2" id="KW-0963">Cytoplasm</keyword>
<feature type="region of interest" description="Disordered" evidence="4">
    <location>
        <begin position="1309"/>
        <end position="1358"/>
    </location>
</feature>
<feature type="compositionally biased region" description="Polar residues" evidence="4">
    <location>
        <begin position="1055"/>
        <end position="1068"/>
    </location>
</feature>
<feature type="compositionally biased region" description="Low complexity" evidence="4">
    <location>
        <begin position="524"/>
        <end position="536"/>
    </location>
</feature>
<comment type="caution">
    <text evidence="6">The sequence shown here is derived from an EMBL/GenBank/DDBJ whole genome shotgun (WGS) entry which is preliminary data.</text>
</comment>
<feature type="compositionally biased region" description="Polar residues" evidence="4">
    <location>
        <begin position="579"/>
        <end position="590"/>
    </location>
</feature>
<comment type="subcellular location">
    <subcellularLocation>
        <location evidence="1">Cytoplasm</location>
        <location evidence="1">Cytoskeleton</location>
    </subcellularLocation>
</comment>
<feature type="region of interest" description="Disordered" evidence="4">
    <location>
        <begin position="1272"/>
        <end position="1293"/>
    </location>
</feature>
<dbReference type="Proteomes" id="UP000244073">
    <property type="component" value="Unassembled WGS sequence"/>
</dbReference>
<feature type="region of interest" description="Disordered" evidence="4">
    <location>
        <begin position="481"/>
        <end position="647"/>
    </location>
</feature>
<feature type="domain" description="GAR" evidence="5">
    <location>
        <begin position="1065"/>
        <end position="1140"/>
    </location>
</feature>
<feature type="compositionally biased region" description="Low complexity" evidence="4">
    <location>
        <begin position="1176"/>
        <end position="1187"/>
    </location>
</feature>
<dbReference type="GO" id="GO:0005856">
    <property type="term" value="C:cytoskeleton"/>
    <property type="evidence" value="ECO:0007669"/>
    <property type="project" value="UniProtKB-SubCell"/>
</dbReference>
<reference evidence="6 7" key="1">
    <citation type="journal article" date="2018" name="Proc. Natl. Acad. Sci. U.S.A.">
        <title>Linking secondary metabolites to gene clusters through genome sequencing of six diverse Aspergillus species.</title>
        <authorList>
            <person name="Kaerboelling I."/>
            <person name="Vesth T.C."/>
            <person name="Frisvad J.C."/>
            <person name="Nybo J.L."/>
            <person name="Theobald S."/>
            <person name="Kuo A."/>
            <person name="Bowyer P."/>
            <person name="Matsuda Y."/>
            <person name="Mondo S."/>
            <person name="Lyhne E.K."/>
            <person name="Kogle M.E."/>
            <person name="Clum A."/>
            <person name="Lipzen A."/>
            <person name="Salamov A."/>
            <person name="Ngan C.Y."/>
            <person name="Daum C."/>
            <person name="Chiniquy J."/>
            <person name="Barry K."/>
            <person name="LaButti K."/>
            <person name="Haridas S."/>
            <person name="Simmons B.A."/>
            <person name="Magnuson J.K."/>
            <person name="Mortensen U.H."/>
            <person name="Larsen T.O."/>
            <person name="Grigoriev I.V."/>
            <person name="Baker S.E."/>
            <person name="Andersen M.R."/>
        </authorList>
    </citation>
    <scope>NUCLEOTIDE SEQUENCE [LARGE SCALE GENOMIC DNA]</scope>
    <source>
        <strain evidence="6 7">IBT 24754</strain>
    </source>
</reference>
<name>A0A2T5LR93_9EURO</name>
<feature type="compositionally biased region" description="Pro residues" evidence="4">
    <location>
        <begin position="1164"/>
        <end position="1175"/>
    </location>
</feature>
<feature type="region of interest" description="Disordered" evidence="4">
    <location>
        <begin position="858"/>
        <end position="948"/>
    </location>
</feature>
<dbReference type="PROSITE" id="PS51460">
    <property type="entry name" value="GAR"/>
    <property type="match status" value="1"/>
</dbReference>
<evidence type="ECO:0000313" key="6">
    <source>
        <dbReference type="EMBL" id="PTU18803.1"/>
    </source>
</evidence>
<accession>A0A2T5LR93</accession>
<evidence type="ECO:0000313" key="7">
    <source>
        <dbReference type="Proteomes" id="UP000244073"/>
    </source>
</evidence>
<feature type="compositionally biased region" description="Polar residues" evidence="4">
    <location>
        <begin position="550"/>
        <end position="568"/>
    </location>
</feature>
<dbReference type="InterPro" id="IPR003108">
    <property type="entry name" value="GAR_dom"/>
</dbReference>
<feature type="compositionally biased region" description="Basic and acidic residues" evidence="4">
    <location>
        <begin position="630"/>
        <end position="645"/>
    </location>
</feature>
<protein>
    <recommendedName>
        <fullName evidence="5">GAR domain-containing protein</fullName>
    </recommendedName>
</protein>
<feature type="region of interest" description="Disordered" evidence="4">
    <location>
        <begin position="341"/>
        <end position="360"/>
    </location>
</feature>
<dbReference type="VEuPathDB" id="FungiDB:P175DRAFT_0503607"/>
<feature type="compositionally biased region" description="Basic and acidic residues" evidence="4">
    <location>
        <begin position="814"/>
        <end position="836"/>
    </location>
</feature>
<dbReference type="GeneID" id="63814548"/>
<evidence type="ECO:0000256" key="1">
    <source>
        <dbReference type="ARBA" id="ARBA00004245"/>
    </source>
</evidence>
<feature type="region of interest" description="Disordered" evidence="4">
    <location>
        <begin position="1"/>
        <end position="26"/>
    </location>
</feature>
<gene>
    <name evidence="6" type="ORF">P175DRAFT_0503607</name>
</gene>
<feature type="compositionally biased region" description="Basic and acidic residues" evidence="4">
    <location>
        <begin position="345"/>
        <end position="359"/>
    </location>
</feature>
<feature type="region of interest" description="Disordered" evidence="4">
    <location>
        <begin position="699"/>
        <end position="840"/>
    </location>
</feature>
<feature type="compositionally biased region" description="Polar residues" evidence="4">
    <location>
        <begin position="933"/>
        <end position="945"/>
    </location>
</feature>
<dbReference type="EMBL" id="MSFN02000007">
    <property type="protein sequence ID" value="PTU18803.1"/>
    <property type="molecule type" value="Genomic_DNA"/>
</dbReference>